<dbReference type="InterPro" id="IPR011006">
    <property type="entry name" value="CheY-like_superfamily"/>
</dbReference>
<dbReference type="PANTHER" id="PTHR44520">
    <property type="entry name" value="RESPONSE REGULATOR RCP1-RELATED"/>
    <property type="match status" value="1"/>
</dbReference>
<keyword evidence="4" id="KW-1185">Reference proteome</keyword>
<dbReference type="CDD" id="cd17557">
    <property type="entry name" value="REC_Rcp-like"/>
    <property type="match status" value="1"/>
</dbReference>
<dbReference type="EMBL" id="JACWMX010000006">
    <property type="protein sequence ID" value="MBD1394659.1"/>
    <property type="molecule type" value="Genomic_DNA"/>
</dbReference>
<feature type="non-terminal residue" evidence="3">
    <location>
        <position position="1"/>
    </location>
</feature>
<accession>A0A926S3W1</accession>
<dbReference type="SUPFAM" id="SSF52172">
    <property type="entry name" value="CheY-like"/>
    <property type="match status" value="1"/>
</dbReference>
<reference evidence="3" key="1">
    <citation type="submission" date="2020-09" db="EMBL/GenBank/DDBJ databases">
        <title>Novel species of Mucilaginibacter isolated from a glacier on the Tibetan Plateau.</title>
        <authorList>
            <person name="Liu Q."/>
            <person name="Xin Y.-H."/>
        </authorList>
    </citation>
    <scope>NUCLEOTIDE SEQUENCE</scope>
    <source>
        <strain evidence="3">ZB1P21</strain>
    </source>
</reference>
<evidence type="ECO:0000313" key="4">
    <source>
        <dbReference type="Proteomes" id="UP000619078"/>
    </source>
</evidence>
<evidence type="ECO:0000259" key="2">
    <source>
        <dbReference type="PROSITE" id="PS50110"/>
    </source>
</evidence>
<dbReference type="RefSeq" id="WP_191164440.1">
    <property type="nucleotide sequence ID" value="NZ_JACWMX010000006.1"/>
</dbReference>
<sequence>QAPYQDAITPDLILLDINLPKVDGIEVLIHIKESKVLKRIPVIMLTTSSAEADILKSYNNHANCYITKPISLASFMDVVSTIEEFWVSLVQLPVKKI</sequence>
<comment type="caution">
    <text evidence="3">The sequence shown here is derived from an EMBL/GenBank/DDBJ whole genome shotgun (WGS) entry which is preliminary data.</text>
</comment>
<feature type="modified residue" description="4-aspartylphosphate" evidence="1">
    <location>
        <position position="16"/>
    </location>
</feature>
<evidence type="ECO:0000313" key="3">
    <source>
        <dbReference type="EMBL" id="MBD1394659.1"/>
    </source>
</evidence>
<protein>
    <submittedName>
        <fullName evidence="3">Response regulator</fullName>
    </submittedName>
</protein>
<keyword evidence="1" id="KW-0597">Phosphoprotein</keyword>
<dbReference type="InterPro" id="IPR052893">
    <property type="entry name" value="TCS_response_regulator"/>
</dbReference>
<dbReference type="Proteomes" id="UP000619078">
    <property type="component" value="Unassembled WGS sequence"/>
</dbReference>
<dbReference type="GO" id="GO:0000160">
    <property type="term" value="P:phosphorelay signal transduction system"/>
    <property type="evidence" value="ECO:0007669"/>
    <property type="project" value="InterPro"/>
</dbReference>
<proteinExistence type="predicted"/>
<dbReference type="InterPro" id="IPR001789">
    <property type="entry name" value="Sig_transdc_resp-reg_receiver"/>
</dbReference>
<feature type="domain" description="Response regulatory" evidence="2">
    <location>
        <begin position="1"/>
        <end position="83"/>
    </location>
</feature>
<dbReference type="Pfam" id="PF00072">
    <property type="entry name" value="Response_reg"/>
    <property type="match status" value="1"/>
</dbReference>
<dbReference type="PANTHER" id="PTHR44520:SF2">
    <property type="entry name" value="RESPONSE REGULATOR RCP1"/>
    <property type="match status" value="1"/>
</dbReference>
<gene>
    <name evidence="3" type="ORF">IDJ76_16240</name>
</gene>
<dbReference type="Gene3D" id="3.40.50.2300">
    <property type="match status" value="1"/>
</dbReference>
<name>A0A926S3W1_9SPHI</name>
<dbReference type="PROSITE" id="PS50110">
    <property type="entry name" value="RESPONSE_REGULATORY"/>
    <property type="match status" value="1"/>
</dbReference>
<organism evidence="3 4">
    <name type="scientific">Mucilaginibacter glaciei</name>
    <dbReference type="NCBI Taxonomy" id="2772109"/>
    <lineage>
        <taxon>Bacteria</taxon>
        <taxon>Pseudomonadati</taxon>
        <taxon>Bacteroidota</taxon>
        <taxon>Sphingobacteriia</taxon>
        <taxon>Sphingobacteriales</taxon>
        <taxon>Sphingobacteriaceae</taxon>
        <taxon>Mucilaginibacter</taxon>
    </lineage>
</organism>
<dbReference type="AlphaFoldDB" id="A0A926S3W1"/>
<evidence type="ECO:0000256" key="1">
    <source>
        <dbReference type="PROSITE-ProRule" id="PRU00169"/>
    </source>
</evidence>